<evidence type="ECO:0000259" key="3">
    <source>
        <dbReference type="Pfam" id="PF10400"/>
    </source>
</evidence>
<dbReference type="Pfam" id="PF03551">
    <property type="entry name" value="PadR"/>
    <property type="match status" value="1"/>
</dbReference>
<reference evidence="4" key="1">
    <citation type="submission" date="2015-08" db="EMBL/GenBank/DDBJ databases">
        <authorList>
            <person name="Babu N.S."/>
            <person name="Beckwith C.J."/>
            <person name="Beseler K.G."/>
            <person name="Brison A."/>
            <person name="Carone J.V."/>
            <person name="Caskin T.P."/>
            <person name="Diamond M."/>
            <person name="Durham M.E."/>
            <person name="Foxe J.M."/>
            <person name="Go M."/>
            <person name="Henderson B.A."/>
            <person name="Jones I.B."/>
            <person name="McGettigan J.A."/>
            <person name="Micheletti S.J."/>
            <person name="Nasrallah M.E."/>
            <person name="Ortiz D."/>
            <person name="Piller C.R."/>
            <person name="Privatt S.R."/>
            <person name="Schneider S.L."/>
            <person name="Sharp S."/>
            <person name="Smith T.C."/>
            <person name="Stanton J.D."/>
            <person name="Ullery H.E."/>
            <person name="Wilson R.J."/>
            <person name="Serrano M.G."/>
            <person name="Buck G."/>
            <person name="Lee V."/>
            <person name="Wang Y."/>
            <person name="Carvalho R."/>
            <person name="Voegtly L."/>
            <person name="Shi R."/>
            <person name="Duckworth R."/>
            <person name="Johnson A."/>
            <person name="Loviza R."/>
            <person name="Walstead R."/>
            <person name="Shah Z."/>
            <person name="Kiflezghi M."/>
            <person name="Wade K."/>
            <person name="Ball S.L."/>
            <person name="Bradley K.W."/>
            <person name="Asai D.J."/>
            <person name="Bowman C.A."/>
            <person name="Russell D.A."/>
            <person name="Pope W.H."/>
            <person name="Jacobs-Sera D."/>
            <person name="Hendrix R.W."/>
            <person name="Hatfull G.F."/>
        </authorList>
    </citation>
    <scope>NUCLEOTIDE SEQUENCE</scope>
</reference>
<proteinExistence type="predicted"/>
<feature type="domain" description="Transcription regulator PadR C-terminal" evidence="3">
    <location>
        <begin position="93"/>
        <end position="174"/>
    </location>
</feature>
<name>A0A2P2C8R9_9ZZZZ</name>
<organism evidence="4">
    <name type="scientific">metagenome</name>
    <dbReference type="NCBI Taxonomy" id="256318"/>
    <lineage>
        <taxon>unclassified sequences</taxon>
        <taxon>metagenomes</taxon>
    </lineage>
</organism>
<gene>
    <name evidence="4" type="ORF">NOCA1140085</name>
</gene>
<evidence type="ECO:0000256" key="1">
    <source>
        <dbReference type="SAM" id="MobiDB-lite"/>
    </source>
</evidence>
<feature type="domain" description="Transcription regulator PadR N-terminal" evidence="2">
    <location>
        <begin position="7"/>
        <end position="80"/>
    </location>
</feature>
<dbReference type="Pfam" id="PF10400">
    <property type="entry name" value="Vir_act_alpha_C"/>
    <property type="match status" value="1"/>
</dbReference>
<dbReference type="PANTHER" id="PTHR43252">
    <property type="entry name" value="TRANSCRIPTIONAL REGULATOR YQJI"/>
    <property type="match status" value="1"/>
</dbReference>
<dbReference type="PANTHER" id="PTHR43252:SF4">
    <property type="entry name" value="TRANSCRIPTIONAL REGULATORY PROTEIN"/>
    <property type="match status" value="1"/>
</dbReference>
<dbReference type="InterPro" id="IPR005149">
    <property type="entry name" value="Tscrpt_reg_PadR_N"/>
</dbReference>
<dbReference type="Gene3D" id="6.10.140.190">
    <property type="match status" value="1"/>
</dbReference>
<feature type="region of interest" description="Disordered" evidence="1">
    <location>
        <begin position="181"/>
        <end position="201"/>
    </location>
</feature>
<dbReference type="SUPFAM" id="SSF46785">
    <property type="entry name" value="Winged helix' DNA-binding domain"/>
    <property type="match status" value="1"/>
</dbReference>
<dbReference type="Gene3D" id="1.10.10.10">
    <property type="entry name" value="Winged helix-like DNA-binding domain superfamily/Winged helix DNA-binding domain"/>
    <property type="match status" value="1"/>
</dbReference>
<evidence type="ECO:0000259" key="2">
    <source>
        <dbReference type="Pfam" id="PF03551"/>
    </source>
</evidence>
<dbReference type="InterPro" id="IPR036390">
    <property type="entry name" value="WH_DNA-bd_sf"/>
</dbReference>
<dbReference type="InterPro" id="IPR018309">
    <property type="entry name" value="Tscrpt_reg_PadR_C"/>
</dbReference>
<accession>A0A2P2C8R9</accession>
<feature type="compositionally biased region" description="Polar residues" evidence="1">
    <location>
        <begin position="183"/>
        <end position="195"/>
    </location>
</feature>
<dbReference type="EMBL" id="CZKB01000006">
    <property type="protein sequence ID" value="CUR58404.1"/>
    <property type="molecule type" value="Genomic_DNA"/>
</dbReference>
<sequence>MALEHALLVALSERPASGLELTRRFERSLGFFWQATHQQIYRVLARMEADGWVTVEVVEQEGRPDKRVHTPSAAGREVLADWLATPMPVEAFRSEVAVKLRGASYGDRETLLGHLADARADHALRLASYEQMEREQFPDPAALEPGVRDRWLVLRGGIRLEQFWIDWLTEYLTAHEGFEARSARTSTTEGASRTSTTERDR</sequence>
<dbReference type="AlphaFoldDB" id="A0A2P2C8R9"/>
<protein>
    <submittedName>
        <fullName evidence="4">Transcriptional regulator, PadR family</fullName>
    </submittedName>
</protein>
<dbReference type="InterPro" id="IPR036388">
    <property type="entry name" value="WH-like_DNA-bd_sf"/>
</dbReference>
<evidence type="ECO:0000313" key="4">
    <source>
        <dbReference type="EMBL" id="CUR58404.1"/>
    </source>
</evidence>